<keyword evidence="3 7" id="KW-0812">Transmembrane</keyword>
<evidence type="ECO:0000256" key="6">
    <source>
        <dbReference type="SAM" id="MobiDB-lite"/>
    </source>
</evidence>
<evidence type="ECO:0000313" key="8">
    <source>
        <dbReference type="EMBL" id="KAJ3492381.1"/>
    </source>
</evidence>
<evidence type="ECO:0000256" key="3">
    <source>
        <dbReference type="ARBA" id="ARBA00022692"/>
    </source>
</evidence>
<dbReference type="GO" id="GO:0016020">
    <property type="term" value="C:membrane"/>
    <property type="evidence" value="ECO:0007669"/>
    <property type="project" value="UniProtKB-SubCell"/>
</dbReference>
<feature type="compositionally biased region" description="Basic residues" evidence="6">
    <location>
        <begin position="192"/>
        <end position="202"/>
    </location>
</feature>
<dbReference type="AlphaFoldDB" id="A0AAD5VIU9"/>
<evidence type="ECO:0000256" key="7">
    <source>
        <dbReference type="SAM" id="Phobius"/>
    </source>
</evidence>
<keyword evidence="9" id="KW-1185">Reference proteome</keyword>
<evidence type="ECO:0000313" key="9">
    <source>
        <dbReference type="Proteomes" id="UP001212997"/>
    </source>
</evidence>
<keyword evidence="5 7" id="KW-0472">Membrane</keyword>
<organism evidence="8 9">
    <name type="scientific">Meripilus lineatus</name>
    <dbReference type="NCBI Taxonomy" id="2056292"/>
    <lineage>
        <taxon>Eukaryota</taxon>
        <taxon>Fungi</taxon>
        <taxon>Dikarya</taxon>
        <taxon>Basidiomycota</taxon>
        <taxon>Agaricomycotina</taxon>
        <taxon>Agaricomycetes</taxon>
        <taxon>Polyporales</taxon>
        <taxon>Meripilaceae</taxon>
        <taxon>Meripilus</taxon>
    </lineage>
</organism>
<feature type="region of interest" description="Disordered" evidence="6">
    <location>
        <begin position="183"/>
        <end position="291"/>
    </location>
</feature>
<comment type="subcellular location">
    <subcellularLocation>
        <location evidence="1">Membrane</location>
    </subcellularLocation>
</comment>
<dbReference type="EMBL" id="JANAWD010000001">
    <property type="protein sequence ID" value="KAJ3492381.1"/>
    <property type="molecule type" value="Genomic_DNA"/>
</dbReference>
<keyword evidence="4 7" id="KW-1133">Transmembrane helix</keyword>
<evidence type="ECO:0000256" key="1">
    <source>
        <dbReference type="ARBA" id="ARBA00004370"/>
    </source>
</evidence>
<dbReference type="Proteomes" id="UP001212997">
    <property type="component" value="Unassembled WGS sequence"/>
</dbReference>
<evidence type="ECO:0000256" key="2">
    <source>
        <dbReference type="ARBA" id="ARBA00009530"/>
    </source>
</evidence>
<feature type="compositionally biased region" description="Basic residues" evidence="6">
    <location>
        <begin position="225"/>
        <end position="239"/>
    </location>
</feature>
<dbReference type="InterPro" id="IPR000612">
    <property type="entry name" value="PMP3"/>
</dbReference>
<name>A0AAD5VIU9_9APHY</name>
<comment type="caution">
    <text evidence="8">The sequence shown here is derived from an EMBL/GenBank/DDBJ whole genome shotgun (WGS) entry which is preliminary data.</text>
</comment>
<gene>
    <name evidence="8" type="ORF">NLI96_g46</name>
</gene>
<sequence length="291" mass="33128">MVAPQQFTKVDLTPRRHHGYAVFLFILGTLFPPLGDFWINVVLTICGYIPGHAHNFYIQNIRNNKTHRRTPKWAQRWGLVDTSEIKRKERRSQWAGRYNDRLPRSTLDSQPYEEGQEPGGSSIDLANEENGQQQNGRRGTVDGNGNGALWNQNDERYYGQQNGSANSVGSSGSGRWHYPANFEDAIVEQPSRKKSKSKKKEKKDRWARTEDAYSMNEADLDGHSHSRKRKSKSKKRKSSKNGEGDYLDTASRRSDSTTEFPEDAEGGLYGDTRKGPAPPRENEEDILNQEV</sequence>
<feature type="region of interest" description="Disordered" evidence="6">
    <location>
        <begin position="90"/>
        <end position="152"/>
    </location>
</feature>
<comment type="similarity">
    <text evidence="2">Belongs to the UPF0057 (PMP3) family.</text>
</comment>
<protein>
    <submittedName>
        <fullName evidence="8">Uncharacterized protein</fullName>
    </submittedName>
</protein>
<proteinExistence type="inferred from homology"/>
<evidence type="ECO:0000256" key="5">
    <source>
        <dbReference type="ARBA" id="ARBA00023136"/>
    </source>
</evidence>
<feature type="transmembrane region" description="Helical" evidence="7">
    <location>
        <begin position="20"/>
        <end position="39"/>
    </location>
</feature>
<reference evidence="8" key="1">
    <citation type="submission" date="2022-07" db="EMBL/GenBank/DDBJ databases">
        <title>Genome Sequence of Physisporinus lineatus.</title>
        <authorList>
            <person name="Buettner E."/>
        </authorList>
    </citation>
    <scope>NUCLEOTIDE SEQUENCE</scope>
    <source>
        <strain evidence="8">VT162</strain>
    </source>
</reference>
<feature type="compositionally biased region" description="Acidic residues" evidence="6">
    <location>
        <begin position="282"/>
        <end position="291"/>
    </location>
</feature>
<evidence type="ECO:0000256" key="4">
    <source>
        <dbReference type="ARBA" id="ARBA00022989"/>
    </source>
</evidence>
<dbReference type="Pfam" id="PF01679">
    <property type="entry name" value="Pmp3"/>
    <property type="match status" value="1"/>
</dbReference>
<accession>A0AAD5VIU9</accession>